<organism evidence="1 2">
    <name type="scientific">Fragilariopsis cylindrus CCMP1102</name>
    <dbReference type="NCBI Taxonomy" id="635003"/>
    <lineage>
        <taxon>Eukaryota</taxon>
        <taxon>Sar</taxon>
        <taxon>Stramenopiles</taxon>
        <taxon>Ochrophyta</taxon>
        <taxon>Bacillariophyta</taxon>
        <taxon>Bacillariophyceae</taxon>
        <taxon>Bacillariophycidae</taxon>
        <taxon>Bacillariales</taxon>
        <taxon>Bacillariaceae</taxon>
        <taxon>Fragilariopsis</taxon>
    </lineage>
</organism>
<evidence type="ECO:0000313" key="2">
    <source>
        <dbReference type="Proteomes" id="UP000095751"/>
    </source>
</evidence>
<dbReference type="EMBL" id="KV784355">
    <property type="protein sequence ID" value="OEU19670.1"/>
    <property type="molecule type" value="Genomic_DNA"/>
</dbReference>
<keyword evidence="2" id="KW-1185">Reference proteome</keyword>
<sequence length="215" mass="23336">MAVNLSSAYSALASSARATMKVGIVQLSLKRLRKKTEKALKLLSQDSLGNLSQISESFRISGAGSTMSGAVASSQFASEAAISACEDACNALSVTETMIARATSLLHKFKGQYKLVSDLLRFADGSTLALTDRAGRNNFLNIVFEQQQKENKLVDPSMDKLPNPILREYVFRNLDDDNPCQLAVRFGDEVTNQDQGENEGGVLLALSKSYCQNDE</sequence>
<proteinExistence type="predicted"/>
<accession>A0A1E7FND1</accession>
<dbReference type="KEGG" id="fcy:FRACYDRAFT_268064"/>
<gene>
    <name evidence="1" type="ORF">FRACYDRAFT_268064</name>
</gene>
<dbReference type="OrthoDB" id="17346at2759"/>
<name>A0A1E7FND1_9STRA</name>
<evidence type="ECO:0000313" key="1">
    <source>
        <dbReference type="EMBL" id="OEU19670.1"/>
    </source>
</evidence>
<dbReference type="Proteomes" id="UP000095751">
    <property type="component" value="Unassembled WGS sequence"/>
</dbReference>
<reference evidence="1 2" key="1">
    <citation type="submission" date="2016-09" db="EMBL/GenBank/DDBJ databases">
        <title>Extensive genetic diversity and differential bi-allelic expression allows diatom success in the polar Southern Ocean.</title>
        <authorList>
            <consortium name="DOE Joint Genome Institute"/>
            <person name="Mock T."/>
            <person name="Otillar R.P."/>
            <person name="Strauss J."/>
            <person name="Dupont C."/>
            <person name="Frickenhaus S."/>
            <person name="Maumus F."/>
            <person name="Mcmullan M."/>
            <person name="Sanges R."/>
            <person name="Schmutz J."/>
            <person name="Toseland A."/>
            <person name="Valas R."/>
            <person name="Veluchamy A."/>
            <person name="Ward B.J."/>
            <person name="Allen A."/>
            <person name="Barry K."/>
            <person name="Falciatore A."/>
            <person name="Ferrante M."/>
            <person name="Fortunato A.E."/>
            <person name="Gloeckner G."/>
            <person name="Gruber A."/>
            <person name="Hipkin R."/>
            <person name="Janech M."/>
            <person name="Kroth P."/>
            <person name="Leese F."/>
            <person name="Lindquist E."/>
            <person name="Lyon B.R."/>
            <person name="Martin J."/>
            <person name="Mayer C."/>
            <person name="Parker M."/>
            <person name="Quesneville H."/>
            <person name="Raymond J."/>
            <person name="Uhlig C."/>
            <person name="Valentin K.U."/>
            <person name="Worden A.Z."/>
            <person name="Armbrust E.V."/>
            <person name="Bowler C."/>
            <person name="Green B."/>
            <person name="Moulton V."/>
            <person name="Van Oosterhout C."/>
            <person name="Grigoriev I."/>
        </authorList>
    </citation>
    <scope>NUCLEOTIDE SEQUENCE [LARGE SCALE GENOMIC DNA]</scope>
    <source>
        <strain evidence="1 2">CCMP1102</strain>
    </source>
</reference>
<dbReference type="InParanoid" id="A0A1E7FND1"/>
<protein>
    <submittedName>
        <fullName evidence="1">Uncharacterized protein</fullName>
    </submittedName>
</protein>
<dbReference type="AlphaFoldDB" id="A0A1E7FND1"/>